<comment type="caution">
    <text evidence="3">The sequence shown here is derived from an EMBL/GenBank/DDBJ whole genome shotgun (WGS) entry which is preliminary data.</text>
</comment>
<dbReference type="Gene3D" id="3.30.70.100">
    <property type="match status" value="1"/>
</dbReference>
<feature type="domain" description="DUF1330" evidence="2">
    <location>
        <begin position="33"/>
        <end position="130"/>
    </location>
</feature>
<organism evidence="3 4">
    <name type="scientific">Bradyrhizobium archetypum</name>
    <dbReference type="NCBI Taxonomy" id="2721160"/>
    <lineage>
        <taxon>Bacteria</taxon>
        <taxon>Pseudomonadati</taxon>
        <taxon>Pseudomonadota</taxon>
        <taxon>Alphaproteobacteria</taxon>
        <taxon>Hyphomicrobiales</taxon>
        <taxon>Nitrobacteraceae</taxon>
        <taxon>Bradyrhizobium</taxon>
    </lineage>
</organism>
<protein>
    <submittedName>
        <fullName evidence="3">DUF1330 domain-containing protein</fullName>
    </submittedName>
</protein>
<dbReference type="InterPro" id="IPR010753">
    <property type="entry name" value="DUF1330"/>
</dbReference>
<feature type="chain" id="PRO_5031424139" evidence="1">
    <location>
        <begin position="22"/>
        <end position="133"/>
    </location>
</feature>
<dbReference type="Proteomes" id="UP000528734">
    <property type="component" value="Unassembled WGS sequence"/>
</dbReference>
<evidence type="ECO:0000256" key="1">
    <source>
        <dbReference type="SAM" id="SignalP"/>
    </source>
</evidence>
<evidence type="ECO:0000313" key="4">
    <source>
        <dbReference type="Proteomes" id="UP000528734"/>
    </source>
</evidence>
<dbReference type="SUPFAM" id="SSF54909">
    <property type="entry name" value="Dimeric alpha+beta barrel"/>
    <property type="match status" value="1"/>
</dbReference>
<gene>
    <name evidence="3" type="ORF">HCN50_03925</name>
</gene>
<reference evidence="3 4" key="1">
    <citation type="submission" date="2020-03" db="EMBL/GenBank/DDBJ databases">
        <title>Bradyrhizobium diversity isolated from nodules of Muelleranthus trifoliolatus.</title>
        <authorList>
            <person name="Klepa M."/>
            <person name="Helene L."/>
            <person name="Hungria M."/>
        </authorList>
    </citation>
    <scope>NUCLEOTIDE SEQUENCE [LARGE SCALE GENOMIC DNA]</scope>
    <source>
        <strain evidence="3 4">WSM 1744</strain>
    </source>
</reference>
<evidence type="ECO:0000313" key="3">
    <source>
        <dbReference type="EMBL" id="NOJ45406.1"/>
    </source>
</evidence>
<dbReference type="PANTHER" id="PTHR41521">
    <property type="match status" value="1"/>
</dbReference>
<accession>A0A7Y4M0I5</accession>
<dbReference type="Pfam" id="PF07045">
    <property type="entry name" value="DUF1330"/>
    <property type="match status" value="1"/>
</dbReference>
<dbReference type="RefSeq" id="WP_171708271.1">
    <property type="nucleotide sequence ID" value="NZ_JAAVLW010000001.1"/>
</dbReference>
<evidence type="ECO:0000259" key="2">
    <source>
        <dbReference type="Pfam" id="PF07045"/>
    </source>
</evidence>
<keyword evidence="4" id="KW-1185">Reference proteome</keyword>
<name>A0A7Y4M0I5_9BRAD</name>
<dbReference type="AlphaFoldDB" id="A0A7Y4M0I5"/>
<proteinExistence type="predicted"/>
<dbReference type="EMBL" id="JAAVLW010000001">
    <property type="protein sequence ID" value="NOJ45406.1"/>
    <property type="molecule type" value="Genomic_DNA"/>
</dbReference>
<feature type="signal peptide" evidence="1">
    <location>
        <begin position="1"/>
        <end position="21"/>
    </location>
</feature>
<sequence length="133" mass="14300">MRSNYRIAVAVTAGVAIGALAVQGLHAQAKPPVYFVAEIDVTNPDAYAKEYAPKAQAIIKAAGGRFLAIGGSAATTGTVTAFDGDAPKRVVVQVWDSMEKIRAWRANPEYVELRKVGEKYAKFRSFAVDGLRE</sequence>
<dbReference type="InterPro" id="IPR011008">
    <property type="entry name" value="Dimeric_a/b-barrel"/>
</dbReference>
<dbReference type="PANTHER" id="PTHR41521:SF4">
    <property type="entry name" value="BLR0684 PROTEIN"/>
    <property type="match status" value="1"/>
</dbReference>
<keyword evidence="1" id="KW-0732">Signal</keyword>